<dbReference type="HOGENOM" id="CLU_071023_2_0_12"/>
<sequence length="258" mass="30289">MVKRFEDLTLQDDFMFCKVMQNTYLCKRLIEMILADTIGKIAYISVQHNINAYEQAKSVRFDVLVQTENGKFYDVEMQVSNEKNIPKRIRFYQAAIDISFLDKGNFYNNLNDSFIIFICTFDAIGKNKPIYTFENICIENKNISLQDGTKKVIINAEAFKNTKDKELKEFLEYLKTGKTKSEFTRRIEEMIQTVKQNEQARQEYRLMSTFEMDARYKGFSEGAYSTKKETAKLMKLKNFDIALIKEITGLPEEEIEKL</sequence>
<protein>
    <submittedName>
        <fullName evidence="1">Uncharacterized protein</fullName>
    </submittedName>
</protein>
<dbReference type="Proteomes" id="UP000016183">
    <property type="component" value="Unassembled WGS sequence"/>
</dbReference>
<dbReference type="NCBIfam" id="TIGR01784">
    <property type="entry name" value="T_den_put_tspse"/>
    <property type="match status" value="1"/>
</dbReference>
<accession>M2ALK1</accession>
<organism evidence="1 2">
    <name type="scientific">Treponema denticola SP33</name>
    <dbReference type="NCBI Taxonomy" id="999437"/>
    <lineage>
        <taxon>Bacteria</taxon>
        <taxon>Pseudomonadati</taxon>
        <taxon>Spirochaetota</taxon>
        <taxon>Spirochaetia</taxon>
        <taxon>Spirochaetales</taxon>
        <taxon>Treponemataceae</taxon>
        <taxon>Treponema</taxon>
    </lineage>
</organism>
<dbReference type="OrthoDB" id="9775482at2"/>
<comment type="caution">
    <text evidence="1">The sequence shown here is derived from an EMBL/GenBank/DDBJ whole genome shotgun (WGS) entry which is preliminary data.</text>
</comment>
<dbReference type="AlphaFoldDB" id="M2ALK1"/>
<dbReference type="PATRIC" id="fig|999437.3.peg.1705"/>
<dbReference type="Pfam" id="PF12784">
    <property type="entry name" value="PDDEXK_2"/>
    <property type="match status" value="1"/>
</dbReference>
<proteinExistence type="predicted"/>
<dbReference type="InterPro" id="IPR010106">
    <property type="entry name" value="RpnA"/>
</dbReference>
<dbReference type="RefSeq" id="WP_010695950.1">
    <property type="nucleotide sequence ID" value="NZ_KB442453.1"/>
</dbReference>
<dbReference type="EMBL" id="AGDZ01000022">
    <property type="protein sequence ID" value="EMB24206.1"/>
    <property type="molecule type" value="Genomic_DNA"/>
</dbReference>
<evidence type="ECO:0000313" key="2">
    <source>
        <dbReference type="Proteomes" id="UP000016183"/>
    </source>
</evidence>
<reference evidence="1 2" key="1">
    <citation type="submission" date="2012-01" db="EMBL/GenBank/DDBJ databases">
        <title>The Genome Sequence of Treponema denticola SP33.</title>
        <authorList>
            <consortium name="The Broad Institute Genome Sequencing Platform"/>
            <person name="Earl A."/>
            <person name="Ward D."/>
            <person name="Feldgarden M."/>
            <person name="Gevers D."/>
            <person name="Blanton J.M."/>
            <person name="Fenno C.J."/>
            <person name="Baranova O.V."/>
            <person name="Mathney J."/>
            <person name="Dewhirst F.E."/>
            <person name="Izard J."/>
            <person name="Young S.K."/>
            <person name="Zeng Q."/>
            <person name="Gargeya S."/>
            <person name="Fitzgerald M."/>
            <person name="Haas B."/>
            <person name="Abouelleil A."/>
            <person name="Alvarado L."/>
            <person name="Arachchi H.M."/>
            <person name="Berlin A."/>
            <person name="Chapman S.B."/>
            <person name="Gearin G."/>
            <person name="Goldberg J."/>
            <person name="Griggs A."/>
            <person name="Gujja S."/>
            <person name="Hansen M."/>
            <person name="Heiman D."/>
            <person name="Howarth C."/>
            <person name="Larimer J."/>
            <person name="Lui A."/>
            <person name="MacDonald P.J.P."/>
            <person name="McCowen C."/>
            <person name="Montmayeur A."/>
            <person name="Murphy C."/>
            <person name="Neiman D."/>
            <person name="Pearson M."/>
            <person name="Priest M."/>
            <person name="Roberts A."/>
            <person name="Saif S."/>
            <person name="Shea T."/>
            <person name="Sisk P."/>
            <person name="Stolte C."/>
            <person name="Sykes S."/>
            <person name="Wortman J."/>
            <person name="Nusbaum C."/>
            <person name="Birren B."/>
        </authorList>
    </citation>
    <scope>NUCLEOTIDE SEQUENCE [LARGE SCALE GENOMIC DNA]</scope>
    <source>
        <strain evidence="1 2">SP33</strain>
    </source>
</reference>
<name>M2ALK1_TREDN</name>
<gene>
    <name evidence="1" type="ORF">HMPREF9733_01655</name>
</gene>
<evidence type="ECO:0000313" key="1">
    <source>
        <dbReference type="EMBL" id="EMB24206.1"/>
    </source>
</evidence>